<evidence type="ECO:0000256" key="3">
    <source>
        <dbReference type="ARBA" id="ARBA00023002"/>
    </source>
</evidence>
<dbReference type="PROSITE" id="PS00070">
    <property type="entry name" value="ALDEHYDE_DEHYDR_CYS"/>
    <property type="match status" value="1"/>
</dbReference>
<dbReference type="PANTHER" id="PTHR43866">
    <property type="entry name" value="MALONATE-SEMIALDEHYDE DEHYDROGENASE"/>
    <property type="match status" value="1"/>
</dbReference>
<keyword evidence="3" id="KW-0560">Oxidoreductase</keyword>
<dbReference type="FunFam" id="3.40.309.10:FF:000002">
    <property type="entry name" value="Methylmalonate-semialdehyde dehydrogenase (Acylating)"/>
    <property type="match status" value="1"/>
</dbReference>
<name>A0A3A3A7M3_9EURO</name>
<evidence type="ECO:0000259" key="5">
    <source>
        <dbReference type="Pfam" id="PF00171"/>
    </source>
</evidence>
<dbReference type="STRING" id="2070753.A0A3A3A7M3"/>
<proteinExistence type="inferred from homology"/>
<reference evidence="7" key="1">
    <citation type="submission" date="2017-02" db="EMBL/GenBank/DDBJ databases">
        <authorList>
            <person name="Tafer H."/>
            <person name="Lopandic K."/>
        </authorList>
    </citation>
    <scope>NUCLEOTIDE SEQUENCE [LARGE SCALE GENOMIC DNA]</scope>
    <source>
        <strain evidence="7">CBS 366.77</strain>
    </source>
</reference>
<dbReference type="EC" id="1.2.1.27" evidence="2"/>
<sequence length="329" mass="35290">MIPLWSTPYALITGNTVVWKPSEKAPSVSSILAESILKANFPPGVFNILHGGPSTGKMLIRQPSVQAINFVGSEPAAIQVHDLARGSGKRIQAECGGKNHGVVLEDANMMSTLFAIAGSAFGAAGQRCMALSVAIFVGNTREWIPKLVDIAESMVLGCGNDQDAQIGPIIDRATKNEITGVIERATEEGAMLLLDGRNAQALNYPNGNFLGPTILIGVETYMECYQAEIFGPVLICMQVGTLEEAIQLINQNKYGNGCTLFTTSGKHAKTFQRGVNVGQIGVNVPLIAPYGSAVRTSNKDSFLGDRHVPGKTYWPFYTTTKTVSSRWDQ</sequence>
<dbReference type="InterPro" id="IPR010061">
    <property type="entry name" value="MeMal-semiAld_DH"/>
</dbReference>
<evidence type="ECO:0000256" key="4">
    <source>
        <dbReference type="ARBA" id="ARBA00023027"/>
    </source>
</evidence>
<evidence type="ECO:0000313" key="6">
    <source>
        <dbReference type="EMBL" id="RJE25361.1"/>
    </source>
</evidence>
<dbReference type="GO" id="GO:0004491">
    <property type="term" value="F:methylmalonate-semialdehyde dehydrogenase (acylating, NAD) activity"/>
    <property type="evidence" value="ECO:0007669"/>
    <property type="project" value="UniProtKB-EC"/>
</dbReference>
<dbReference type="EMBL" id="MVGC01000050">
    <property type="protein sequence ID" value="RJE25361.1"/>
    <property type="molecule type" value="Genomic_DNA"/>
</dbReference>
<feature type="domain" description="Aldehyde dehydrogenase" evidence="5">
    <location>
        <begin position="1"/>
        <end position="323"/>
    </location>
</feature>
<organism evidence="6 7">
    <name type="scientific">Aspergillus sclerotialis</name>
    <dbReference type="NCBI Taxonomy" id="2070753"/>
    <lineage>
        <taxon>Eukaryota</taxon>
        <taxon>Fungi</taxon>
        <taxon>Dikarya</taxon>
        <taxon>Ascomycota</taxon>
        <taxon>Pezizomycotina</taxon>
        <taxon>Eurotiomycetes</taxon>
        <taxon>Eurotiomycetidae</taxon>
        <taxon>Eurotiales</taxon>
        <taxon>Aspergillaceae</taxon>
        <taxon>Aspergillus</taxon>
        <taxon>Aspergillus subgen. Polypaecilum</taxon>
    </lineage>
</organism>
<dbReference type="InterPro" id="IPR016163">
    <property type="entry name" value="Ald_DH_C"/>
</dbReference>
<dbReference type="InterPro" id="IPR016162">
    <property type="entry name" value="Ald_DH_N"/>
</dbReference>
<keyword evidence="7" id="KW-1185">Reference proteome</keyword>
<dbReference type="OrthoDB" id="310895at2759"/>
<keyword evidence="4" id="KW-0520">NAD</keyword>
<dbReference type="InterPro" id="IPR015590">
    <property type="entry name" value="Aldehyde_DH_dom"/>
</dbReference>
<dbReference type="GO" id="GO:0005739">
    <property type="term" value="C:mitochondrion"/>
    <property type="evidence" value="ECO:0007669"/>
    <property type="project" value="TreeGrafter"/>
</dbReference>
<dbReference type="Gene3D" id="3.40.605.10">
    <property type="entry name" value="Aldehyde Dehydrogenase, Chain A, domain 1"/>
    <property type="match status" value="1"/>
</dbReference>
<comment type="similarity">
    <text evidence="1">Belongs to the aldehyde dehydrogenase family.</text>
</comment>
<accession>A0A3A3A7M3</accession>
<dbReference type="Proteomes" id="UP000266188">
    <property type="component" value="Unassembled WGS sequence"/>
</dbReference>
<evidence type="ECO:0000256" key="2">
    <source>
        <dbReference type="ARBA" id="ARBA00013048"/>
    </source>
</evidence>
<dbReference type="Gene3D" id="3.40.309.10">
    <property type="entry name" value="Aldehyde Dehydrogenase, Chain A, domain 2"/>
    <property type="match status" value="1"/>
</dbReference>
<dbReference type="GO" id="GO:0006574">
    <property type="term" value="P:L-valine catabolic process"/>
    <property type="evidence" value="ECO:0007669"/>
    <property type="project" value="TreeGrafter"/>
</dbReference>
<dbReference type="PANTHER" id="PTHR43866:SF3">
    <property type="entry name" value="METHYLMALONATE-SEMIALDEHYDE DEHYDROGENASE [ACYLATING], MITOCHONDRIAL"/>
    <property type="match status" value="1"/>
</dbReference>
<evidence type="ECO:0000256" key="1">
    <source>
        <dbReference type="ARBA" id="ARBA00009986"/>
    </source>
</evidence>
<dbReference type="GO" id="GO:0006210">
    <property type="term" value="P:thymine catabolic process"/>
    <property type="evidence" value="ECO:0007669"/>
    <property type="project" value="TreeGrafter"/>
</dbReference>
<protein>
    <recommendedName>
        <fullName evidence="2">methylmalonate-semialdehyde dehydrogenase (CoA acylating)</fullName>
        <ecNumber evidence="2">1.2.1.27</ecNumber>
    </recommendedName>
</protein>
<comment type="caution">
    <text evidence="6">The sequence shown here is derived from an EMBL/GenBank/DDBJ whole genome shotgun (WGS) entry which is preliminary data.</text>
</comment>
<dbReference type="Pfam" id="PF00171">
    <property type="entry name" value="Aldedh"/>
    <property type="match status" value="1"/>
</dbReference>
<dbReference type="AlphaFoldDB" id="A0A3A3A7M3"/>
<dbReference type="SUPFAM" id="SSF53720">
    <property type="entry name" value="ALDH-like"/>
    <property type="match status" value="1"/>
</dbReference>
<gene>
    <name evidence="6" type="ORF">PHISCL_02324</name>
</gene>
<dbReference type="InterPro" id="IPR016161">
    <property type="entry name" value="Ald_DH/histidinol_DH"/>
</dbReference>
<dbReference type="InterPro" id="IPR016160">
    <property type="entry name" value="Ald_DH_CS_CYS"/>
</dbReference>
<evidence type="ECO:0000313" key="7">
    <source>
        <dbReference type="Proteomes" id="UP000266188"/>
    </source>
</evidence>